<accession>A0A3A2ZHL4</accession>
<evidence type="ECO:0000256" key="1">
    <source>
        <dbReference type="SAM" id="SignalP"/>
    </source>
</evidence>
<feature type="signal peptide" evidence="1">
    <location>
        <begin position="1"/>
        <end position="20"/>
    </location>
</feature>
<sequence length="367" mass="40020">MHFSVLAKLALAGLVTLVSAAPTIQRGVSAPVTHLPDGLPFPSPEQIRKIEKKAHGTLPNTPLPDHISEEGIVNLQLIAFNELMEVAFFTQLLKNITNKVPGYDIGDEKNRDFAIQSLRAILGTTNFDEQQEELHMLSANLALEHVGVEPILPCEYVFPVSSYFDAIVFITKVTDLVMGTLQDVVKRFAIGGDFDLAHIIASVIGNEGEQTGWYRMQQGRIPSELPFLTASALSFAFTAIQEVTVPGTCPNKDTIPLMTYAPLYVLTPPGPETTNITVAFKPDELDEESTAGSLWMTYTNQQNFPIVVTLQIDSVDDVIIAEALFPYDEHLMNGFTLAAVTRSPGPFENAEEVAKATVAAPGLIIVK</sequence>
<comment type="caution">
    <text evidence="2">The sequence shown here is derived from an EMBL/GenBank/DDBJ whole genome shotgun (WGS) entry which is preliminary data.</text>
</comment>
<feature type="chain" id="PRO_5017271427" evidence="1">
    <location>
        <begin position="21"/>
        <end position="367"/>
    </location>
</feature>
<protein>
    <submittedName>
        <fullName evidence="2">Sexual development protein</fullName>
    </submittedName>
</protein>
<keyword evidence="3" id="KW-1185">Reference proteome</keyword>
<dbReference type="EMBL" id="MVGC01000164">
    <property type="protein sequence ID" value="RJE22526.1"/>
    <property type="molecule type" value="Genomic_DNA"/>
</dbReference>
<evidence type="ECO:0000313" key="3">
    <source>
        <dbReference type="Proteomes" id="UP000266188"/>
    </source>
</evidence>
<organism evidence="2 3">
    <name type="scientific">Aspergillus sclerotialis</name>
    <dbReference type="NCBI Taxonomy" id="2070753"/>
    <lineage>
        <taxon>Eukaryota</taxon>
        <taxon>Fungi</taxon>
        <taxon>Dikarya</taxon>
        <taxon>Ascomycota</taxon>
        <taxon>Pezizomycotina</taxon>
        <taxon>Eurotiomycetes</taxon>
        <taxon>Eurotiomycetidae</taxon>
        <taxon>Eurotiales</taxon>
        <taxon>Aspergillaceae</taxon>
        <taxon>Aspergillus</taxon>
        <taxon>Aspergillus subgen. Polypaecilum</taxon>
    </lineage>
</organism>
<dbReference type="OrthoDB" id="5293813at2759"/>
<reference evidence="3" key="1">
    <citation type="submission" date="2017-02" db="EMBL/GenBank/DDBJ databases">
        <authorList>
            <person name="Tafer H."/>
            <person name="Lopandic K."/>
        </authorList>
    </citation>
    <scope>NUCLEOTIDE SEQUENCE [LARGE SCALE GENOMIC DNA]</scope>
    <source>
        <strain evidence="3">CBS 366.77</strain>
    </source>
</reference>
<proteinExistence type="predicted"/>
<name>A0A3A2ZHL4_9EURO</name>
<dbReference type="Proteomes" id="UP000266188">
    <property type="component" value="Unassembled WGS sequence"/>
</dbReference>
<dbReference type="AlphaFoldDB" id="A0A3A2ZHL4"/>
<keyword evidence="1" id="KW-0732">Signal</keyword>
<evidence type="ECO:0000313" key="2">
    <source>
        <dbReference type="EMBL" id="RJE22526.1"/>
    </source>
</evidence>
<gene>
    <name evidence="2" type="ORF">PHISCL_05133</name>
</gene>